<evidence type="ECO:0000313" key="2">
    <source>
        <dbReference type="EMBL" id="KAJ1151197.1"/>
    </source>
</evidence>
<accession>A0AAV7REP2</accession>
<dbReference type="EMBL" id="JANPWB010000009">
    <property type="protein sequence ID" value="KAJ1151197.1"/>
    <property type="molecule type" value="Genomic_DNA"/>
</dbReference>
<keyword evidence="3" id="KW-1185">Reference proteome</keyword>
<dbReference type="AlphaFoldDB" id="A0AAV7REP2"/>
<name>A0AAV7REP2_PLEWA</name>
<feature type="region of interest" description="Disordered" evidence="1">
    <location>
        <begin position="51"/>
        <end position="156"/>
    </location>
</feature>
<reference evidence="2" key="1">
    <citation type="journal article" date="2022" name="bioRxiv">
        <title>Sequencing and chromosome-scale assembly of the giantPleurodeles waltlgenome.</title>
        <authorList>
            <person name="Brown T."/>
            <person name="Elewa A."/>
            <person name="Iarovenko S."/>
            <person name="Subramanian E."/>
            <person name="Araus A.J."/>
            <person name="Petzold A."/>
            <person name="Susuki M."/>
            <person name="Suzuki K.-i.T."/>
            <person name="Hayashi T."/>
            <person name="Toyoda A."/>
            <person name="Oliveira C."/>
            <person name="Osipova E."/>
            <person name="Leigh N.D."/>
            <person name="Simon A."/>
            <person name="Yun M.H."/>
        </authorList>
    </citation>
    <scope>NUCLEOTIDE SEQUENCE</scope>
    <source>
        <strain evidence="2">20211129_DDA</strain>
        <tissue evidence="2">Liver</tissue>
    </source>
</reference>
<proteinExistence type="predicted"/>
<feature type="compositionally biased region" description="Basic and acidic residues" evidence="1">
    <location>
        <begin position="55"/>
        <end position="122"/>
    </location>
</feature>
<sequence>MRIKQLCRIERKRRVPSDGCNALRNEAKQKKCTRAERAFRVERTFVATPVATTIRGERAERGTEEKRAERGTEEKRAERGTEEERAERGTEEERAERGTEEVGAKRGTEEAGAERGTKEAGAERGMGSIGDGFGGVNTISGEAEEKNTNGHVRNML</sequence>
<gene>
    <name evidence="2" type="ORF">NDU88_003984</name>
</gene>
<comment type="caution">
    <text evidence="2">The sequence shown here is derived from an EMBL/GenBank/DDBJ whole genome shotgun (WGS) entry which is preliminary data.</text>
</comment>
<dbReference type="Proteomes" id="UP001066276">
    <property type="component" value="Chromosome 5"/>
</dbReference>
<evidence type="ECO:0000256" key="1">
    <source>
        <dbReference type="SAM" id="MobiDB-lite"/>
    </source>
</evidence>
<organism evidence="2 3">
    <name type="scientific">Pleurodeles waltl</name>
    <name type="common">Iberian ribbed newt</name>
    <dbReference type="NCBI Taxonomy" id="8319"/>
    <lineage>
        <taxon>Eukaryota</taxon>
        <taxon>Metazoa</taxon>
        <taxon>Chordata</taxon>
        <taxon>Craniata</taxon>
        <taxon>Vertebrata</taxon>
        <taxon>Euteleostomi</taxon>
        <taxon>Amphibia</taxon>
        <taxon>Batrachia</taxon>
        <taxon>Caudata</taxon>
        <taxon>Salamandroidea</taxon>
        <taxon>Salamandridae</taxon>
        <taxon>Pleurodelinae</taxon>
        <taxon>Pleurodeles</taxon>
    </lineage>
</organism>
<protein>
    <submittedName>
        <fullName evidence="2">Uncharacterized protein</fullName>
    </submittedName>
</protein>
<evidence type="ECO:0000313" key="3">
    <source>
        <dbReference type="Proteomes" id="UP001066276"/>
    </source>
</evidence>